<dbReference type="InterPro" id="IPR001128">
    <property type="entry name" value="Cyt_P450"/>
</dbReference>
<evidence type="ECO:0000256" key="1">
    <source>
        <dbReference type="ARBA" id="ARBA00001971"/>
    </source>
</evidence>
<reference evidence="8" key="1">
    <citation type="submission" date="2021-01" db="EMBL/GenBank/DDBJ databases">
        <authorList>
            <person name="Corre E."/>
            <person name="Pelletier E."/>
            <person name="Niang G."/>
            <person name="Scheremetjew M."/>
            <person name="Finn R."/>
            <person name="Kale V."/>
            <person name="Holt S."/>
            <person name="Cochrane G."/>
            <person name="Meng A."/>
            <person name="Brown T."/>
            <person name="Cohen L."/>
        </authorList>
    </citation>
    <scope>NUCLEOTIDE SEQUENCE</scope>
    <source>
        <strain evidence="8">Grunow 1884</strain>
    </source>
</reference>
<feature type="signal peptide" evidence="7">
    <location>
        <begin position="1"/>
        <end position="19"/>
    </location>
</feature>
<dbReference type="InterPro" id="IPR017972">
    <property type="entry name" value="Cyt_P450_CS"/>
</dbReference>
<dbReference type="Pfam" id="PF00067">
    <property type="entry name" value="p450"/>
    <property type="match status" value="1"/>
</dbReference>
<evidence type="ECO:0000256" key="7">
    <source>
        <dbReference type="SAM" id="SignalP"/>
    </source>
</evidence>
<dbReference type="GO" id="GO:0004497">
    <property type="term" value="F:monooxygenase activity"/>
    <property type="evidence" value="ECO:0007669"/>
    <property type="project" value="UniProtKB-KW"/>
</dbReference>
<keyword evidence="6" id="KW-0503">Monooxygenase</keyword>
<keyword evidence="7" id="KW-0732">Signal</keyword>
<dbReference type="PRINTS" id="PR00385">
    <property type="entry name" value="P450"/>
</dbReference>
<comment type="cofactor">
    <cofactor evidence="1 5">
        <name>heme</name>
        <dbReference type="ChEBI" id="CHEBI:30413"/>
    </cofactor>
</comment>
<keyword evidence="6" id="KW-0560">Oxidoreductase</keyword>
<feature type="chain" id="PRO_5030559163" description="Cytochrome P450" evidence="7">
    <location>
        <begin position="20"/>
        <end position="595"/>
    </location>
</feature>
<dbReference type="Gene3D" id="1.10.630.10">
    <property type="entry name" value="Cytochrome P450"/>
    <property type="match status" value="1"/>
</dbReference>
<comment type="similarity">
    <text evidence="2 6">Belongs to the cytochrome P450 family.</text>
</comment>
<dbReference type="GO" id="GO:0020037">
    <property type="term" value="F:heme binding"/>
    <property type="evidence" value="ECO:0007669"/>
    <property type="project" value="InterPro"/>
</dbReference>
<dbReference type="CDD" id="cd00302">
    <property type="entry name" value="cytochrome_P450"/>
    <property type="match status" value="1"/>
</dbReference>
<evidence type="ECO:0000256" key="5">
    <source>
        <dbReference type="PIRSR" id="PIRSR602403-1"/>
    </source>
</evidence>
<dbReference type="InterPro" id="IPR002403">
    <property type="entry name" value="Cyt_P450_E_grp-IV"/>
</dbReference>
<proteinExistence type="inferred from homology"/>
<feature type="binding site" description="axial binding residue" evidence="5">
    <location>
        <position position="541"/>
    </location>
    <ligand>
        <name>heme</name>
        <dbReference type="ChEBI" id="CHEBI:30413"/>
    </ligand>
    <ligandPart>
        <name>Fe</name>
        <dbReference type="ChEBI" id="CHEBI:18248"/>
    </ligandPart>
</feature>
<gene>
    <name evidence="8" type="ORF">OSIN01602_LOCUS13302</name>
</gene>
<dbReference type="InterPro" id="IPR036396">
    <property type="entry name" value="Cyt_P450_sf"/>
</dbReference>
<dbReference type="PRINTS" id="PR00465">
    <property type="entry name" value="EP450IV"/>
</dbReference>
<accession>A0A7S1ZR49</accession>
<sequence>MKLTIPTAGIAVLLASLNGCAITAFAPPMGDVRMPRRAPLPHINAGPMHVSASWTNPLPRTNRSRRSSLKASPLASVSAAAIAAARTVSAPSSILKAVLAFLAIVVAKNRNRIFYPGSLPDSSRAEPLPPGTVGGCPWIGSLGVFRDTNRYMSERAAKVVGGAKNPPPKIWKFFSFGHPVAVVSGSAAVKKLLSHEFKKEQGVSQMIDAGNKEMGEVLFGTESMSSETSDAKKYHLLQRLVGQALTPESVAKGMPFLQRCAEESVSEMLAQDTIVMNDLLHQFTLDVAWRQIIGLKLGSSEEISSFRSAVSTWMGALTNYFLYAIPTPKWVLKRLSSYKAKMYLNSKIEERINELEKNGPDGTTMSAMVYATDEEDGLTKLTRQQIIDNTCLLLLAGSETSSNTLTNAMFLLGMYPNIWDKLVKEQQGLVEKYGEDLTKDQIDNECPYLDGVVGETMRLIPISAGGIRKVDDTLILDGYQIPKGWMALYSPALTHEQDPKTFQEDGSHMNIRSGFKPERWMDSATRPTSEFIPFGAGHRFCLGHNLAMAEMKTFLAVMARKVRSFDLVSDADKMKWKEGIICTPKDGVIVSAHSK</sequence>
<dbReference type="GO" id="GO:0016705">
    <property type="term" value="F:oxidoreductase activity, acting on paired donors, with incorporation or reduction of molecular oxygen"/>
    <property type="evidence" value="ECO:0007669"/>
    <property type="project" value="InterPro"/>
</dbReference>
<dbReference type="PROSITE" id="PS00086">
    <property type="entry name" value="CYTOCHROME_P450"/>
    <property type="match status" value="1"/>
</dbReference>
<dbReference type="AlphaFoldDB" id="A0A7S1ZR49"/>
<evidence type="ECO:0000256" key="6">
    <source>
        <dbReference type="RuleBase" id="RU000461"/>
    </source>
</evidence>
<evidence type="ECO:0000313" key="8">
    <source>
        <dbReference type="EMBL" id="CAD9345899.1"/>
    </source>
</evidence>
<dbReference type="GO" id="GO:0005506">
    <property type="term" value="F:iron ion binding"/>
    <property type="evidence" value="ECO:0007669"/>
    <property type="project" value="InterPro"/>
</dbReference>
<evidence type="ECO:0000256" key="4">
    <source>
        <dbReference type="ARBA" id="ARBA00023004"/>
    </source>
</evidence>
<keyword evidence="5 6" id="KW-0349">Heme</keyword>
<keyword evidence="4 5" id="KW-0408">Iron</keyword>
<dbReference type="PANTHER" id="PTHR24305">
    <property type="entry name" value="CYTOCHROME P450"/>
    <property type="match status" value="1"/>
</dbReference>
<dbReference type="EMBL" id="HBGO01023118">
    <property type="protein sequence ID" value="CAD9345899.1"/>
    <property type="molecule type" value="Transcribed_RNA"/>
</dbReference>
<keyword evidence="3 5" id="KW-0479">Metal-binding</keyword>
<evidence type="ECO:0000256" key="3">
    <source>
        <dbReference type="ARBA" id="ARBA00022723"/>
    </source>
</evidence>
<dbReference type="SUPFAM" id="SSF48264">
    <property type="entry name" value="Cytochrome P450"/>
    <property type="match status" value="1"/>
</dbReference>
<evidence type="ECO:0000256" key="2">
    <source>
        <dbReference type="ARBA" id="ARBA00010617"/>
    </source>
</evidence>
<dbReference type="InterPro" id="IPR050121">
    <property type="entry name" value="Cytochrome_P450_monoxygenase"/>
</dbReference>
<organism evidence="8">
    <name type="scientific">Trieres chinensis</name>
    <name type="common">Marine centric diatom</name>
    <name type="synonym">Odontella sinensis</name>
    <dbReference type="NCBI Taxonomy" id="1514140"/>
    <lineage>
        <taxon>Eukaryota</taxon>
        <taxon>Sar</taxon>
        <taxon>Stramenopiles</taxon>
        <taxon>Ochrophyta</taxon>
        <taxon>Bacillariophyta</taxon>
        <taxon>Mediophyceae</taxon>
        <taxon>Biddulphiophycidae</taxon>
        <taxon>Eupodiscales</taxon>
        <taxon>Parodontellaceae</taxon>
        <taxon>Trieres</taxon>
    </lineage>
</organism>
<evidence type="ECO:0008006" key="9">
    <source>
        <dbReference type="Google" id="ProtNLM"/>
    </source>
</evidence>
<dbReference type="PANTHER" id="PTHR24305:SF166">
    <property type="entry name" value="CYTOCHROME P450 12A4, MITOCHONDRIAL-RELATED"/>
    <property type="match status" value="1"/>
</dbReference>
<protein>
    <recommendedName>
        <fullName evidence="9">Cytochrome P450</fullName>
    </recommendedName>
</protein>
<name>A0A7S1ZR49_TRICV</name>